<organism evidence="12 13">
    <name type="scientific">Paenibacillus alba</name>
    <dbReference type="NCBI Taxonomy" id="1197127"/>
    <lineage>
        <taxon>Bacteria</taxon>
        <taxon>Bacillati</taxon>
        <taxon>Bacillota</taxon>
        <taxon>Bacilli</taxon>
        <taxon>Bacillales</taxon>
        <taxon>Paenibacillaceae</taxon>
        <taxon>Paenibacillus</taxon>
    </lineage>
</organism>
<evidence type="ECO:0000256" key="9">
    <source>
        <dbReference type="SAM" id="Phobius"/>
    </source>
</evidence>
<evidence type="ECO:0000256" key="8">
    <source>
        <dbReference type="SAM" id="MobiDB-lite"/>
    </source>
</evidence>
<feature type="transmembrane region" description="Helical" evidence="9">
    <location>
        <begin position="163"/>
        <end position="184"/>
    </location>
</feature>
<dbReference type="InterPro" id="IPR002524">
    <property type="entry name" value="Cation_efflux"/>
</dbReference>
<feature type="transmembrane region" description="Helical" evidence="9">
    <location>
        <begin position="65"/>
        <end position="85"/>
    </location>
</feature>
<dbReference type="SUPFAM" id="SSF160240">
    <property type="entry name" value="Cation efflux protein cytoplasmic domain-like"/>
    <property type="match status" value="1"/>
</dbReference>
<dbReference type="InterPro" id="IPR027469">
    <property type="entry name" value="Cation_efflux_TMD_sf"/>
</dbReference>
<evidence type="ECO:0000256" key="3">
    <source>
        <dbReference type="ARBA" id="ARBA00022448"/>
    </source>
</evidence>
<keyword evidence="3" id="KW-0813">Transport</keyword>
<dbReference type="Pfam" id="PF01545">
    <property type="entry name" value="Cation_efflux"/>
    <property type="match status" value="1"/>
</dbReference>
<evidence type="ECO:0000313" key="13">
    <source>
        <dbReference type="Proteomes" id="UP001338137"/>
    </source>
</evidence>
<keyword evidence="13" id="KW-1185">Reference proteome</keyword>
<evidence type="ECO:0000256" key="4">
    <source>
        <dbReference type="ARBA" id="ARBA00022692"/>
    </source>
</evidence>
<reference evidence="12 13" key="1">
    <citation type="submission" date="2023-03" db="EMBL/GenBank/DDBJ databases">
        <title>Bacillus Genome Sequencing.</title>
        <authorList>
            <person name="Dunlap C."/>
        </authorList>
    </citation>
    <scope>NUCLEOTIDE SEQUENCE [LARGE SCALE GENOMIC DNA]</scope>
    <source>
        <strain evidence="12 13">BD-533</strain>
    </source>
</reference>
<feature type="domain" description="Cation efflux protein cytoplasmic" evidence="11">
    <location>
        <begin position="269"/>
        <end position="336"/>
    </location>
</feature>
<gene>
    <name evidence="12" type="ORF">P4I72_13395</name>
</gene>
<comment type="similarity">
    <text evidence="2">Belongs to the cation diffusion facilitator (CDF) transporter (TC 2.A.4) family. SLC30A subfamily.</text>
</comment>
<accession>A0ABU6G2A4</accession>
<evidence type="ECO:0000259" key="11">
    <source>
        <dbReference type="Pfam" id="PF16916"/>
    </source>
</evidence>
<evidence type="ECO:0000256" key="6">
    <source>
        <dbReference type="ARBA" id="ARBA00023065"/>
    </source>
</evidence>
<evidence type="ECO:0000256" key="2">
    <source>
        <dbReference type="ARBA" id="ARBA00008873"/>
    </source>
</evidence>
<comment type="subcellular location">
    <subcellularLocation>
        <location evidence="1">Membrane</location>
        <topology evidence="1">Multi-pass membrane protein</topology>
    </subcellularLocation>
</comment>
<evidence type="ECO:0000256" key="5">
    <source>
        <dbReference type="ARBA" id="ARBA00022989"/>
    </source>
</evidence>
<feature type="transmembrane region" description="Helical" evidence="9">
    <location>
        <begin position="132"/>
        <end position="151"/>
    </location>
</feature>
<dbReference type="EMBL" id="JARLKY010000027">
    <property type="protein sequence ID" value="MEC0228120.1"/>
    <property type="molecule type" value="Genomic_DNA"/>
</dbReference>
<dbReference type="Pfam" id="PF16916">
    <property type="entry name" value="ZT_dimer"/>
    <property type="match status" value="1"/>
</dbReference>
<name>A0ABU6G2A4_9BACL</name>
<dbReference type="SUPFAM" id="SSF161111">
    <property type="entry name" value="Cation efflux protein transmembrane domain-like"/>
    <property type="match status" value="1"/>
</dbReference>
<dbReference type="InterPro" id="IPR027470">
    <property type="entry name" value="Cation_efflux_CTD"/>
</dbReference>
<feature type="compositionally biased region" description="Basic residues" evidence="8">
    <location>
        <begin position="46"/>
        <end position="61"/>
    </location>
</feature>
<proteinExistence type="inferred from homology"/>
<dbReference type="PANTHER" id="PTHR11562:SF17">
    <property type="entry name" value="RE54080P-RELATED"/>
    <property type="match status" value="1"/>
</dbReference>
<evidence type="ECO:0000256" key="1">
    <source>
        <dbReference type="ARBA" id="ARBA00004141"/>
    </source>
</evidence>
<dbReference type="PANTHER" id="PTHR11562">
    <property type="entry name" value="CATION EFFLUX PROTEIN/ ZINC TRANSPORTER"/>
    <property type="match status" value="1"/>
</dbReference>
<keyword evidence="5 9" id="KW-1133">Transmembrane helix</keyword>
<sequence>MHQHESKEDIKELKNHTSCSGHDHHKGDEHASHSHSQGHDHDHGHGHGHHHGHQHHGHSGNKRGLIIALGITASIMILEFVGGLWTNSLALLSDSGHMLSDAGSLALSLMALWFAAKPTSASKSYGFHRTEILTALFNAVTLFLIAGFIIWEAFGRFTHPPVVASGSMMLIASVGLIANLLSAWSLMRQGDVHSNLNLRSAYLHILGDALGSVGAIVAGGVMLIFGWYAADPIISVIVALLILKGAWAVLKSTVHILMEGTPAAVSHGDVQIMLEGIEGVINVHDLHIWTITSGLDSLSCHLLIADDRDSQVILQQAIRQLEERFQLTHATIQIENSTTMHAELKV</sequence>
<dbReference type="Gene3D" id="1.20.1510.10">
    <property type="entry name" value="Cation efflux protein transmembrane domain"/>
    <property type="match status" value="1"/>
</dbReference>
<feature type="transmembrane region" description="Helical" evidence="9">
    <location>
        <begin position="205"/>
        <end position="227"/>
    </location>
</feature>
<keyword evidence="7 9" id="KW-0472">Membrane</keyword>
<feature type="domain" description="Cation efflux protein transmembrane" evidence="10">
    <location>
        <begin position="65"/>
        <end position="258"/>
    </location>
</feature>
<keyword evidence="4 9" id="KW-0812">Transmembrane</keyword>
<protein>
    <submittedName>
        <fullName evidence="12">Cation diffusion facilitator family transporter</fullName>
    </submittedName>
</protein>
<feature type="compositionally biased region" description="Basic and acidic residues" evidence="8">
    <location>
        <begin position="1"/>
        <end position="45"/>
    </location>
</feature>
<feature type="transmembrane region" description="Helical" evidence="9">
    <location>
        <begin position="233"/>
        <end position="250"/>
    </location>
</feature>
<evidence type="ECO:0000313" key="12">
    <source>
        <dbReference type="EMBL" id="MEC0228120.1"/>
    </source>
</evidence>
<dbReference type="InterPro" id="IPR050681">
    <property type="entry name" value="CDF/SLC30A"/>
</dbReference>
<comment type="caution">
    <text evidence="12">The sequence shown here is derived from an EMBL/GenBank/DDBJ whole genome shotgun (WGS) entry which is preliminary data.</text>
</comment>
<dbReference type="InterPro" id="IPR058533">
    <property type="entry name" value="Cation_efflux_TM"/>
</dbReference>
<dbReference type="InterPro" id="IPR036837">
    <property type="entry name" value="Cation_efflux_CTD_sf"/>
</dbReference>
<evidence type="ECO:0000259" key="10">
    <source>
        <dbReference type="Pfam" id="PF01545"/>
    </source>
</evidence>
<dbReference type="NCBIfam" id="TIGR01297">
    <property type="entry name" value="CDF"/>
    <property type="match status" value="1"/>
</dbReference>
<evidence type="ECO:0000256" key="7">
    <source>
        <dbReference type="ARBA" id="ARBA00023136"/>
    </source>
</evidence>
<feature type="transmembrane region" description="Helical" evidence="9">
    <location>
        <begin position="97"/>
        <end position="116"/>
    </location>
</feature>
<keyword evidence="6" id="KW-0406">Ion transport</keyword>
<dbReference type="RefSeq" id="WP_326072386.1">
    <property type="nucleotide sequence ID" value="NZ_JARLKY010000027.1"/>
</dbReference>
<dbReference type="Proteomes" id="UP001338137">
    <property type="component" value="Unassembled WGS sequence"/>
</dbReference>
<feature type="region of interest" description="Disordered" evidence="8">
    <location>
        <begin position="1"/>
        <end position="61"/>
    </location>
</feature>